<dbReference type="PANTHER" id="PTHR43775:SF50">
    <property type="entry name" value="HIGHLY REDUCING POLYKETIDE SYNTHASE SRDA"/>
    <property type="match status" value="1"/>
</dbReference>
<organism evidence="6">
    <name type="scientific">Colletotrichum graminicola (strain M1.001 / M2 / FGSC 10212)</name>
    <name type="common">Maize anthracnose fungus</name>
    <name type="synonym">Glomerella graminicola</name>
    <dbReference type="NCBI Taxonomy" id="645133"/>
    <lineage>
        <taxon>Eukaryota</taxon>
        <taxon>Fungi</taxon>
        <taxon>Dikarya</taxon>
        <taxon>Ascomycota</taxon>
        <taxon>Pezizomycotina</taxon>
        <taxon>Sordariomycetes</taxon>
        <taxon>Hypocreomycetidae</taxon>
        <taxon>Glomerellales</taxon>
        <taxon>Glomerellaceae</taxon>
        <taxon>Colletotrichum</taxon>
        <taxon>Colletotrichum graminicola species complex</taxon>
    </lineage>
</organism>
<keyword evidence="6" id="KW-1185">Reference proteome</keyword>
<reference evidence="6" key="1">
    <citation type="journal article" date="2012" name="Nat. Genet.">
        <title>Lifestyle transitions in plant pathogenic Colletotrichum fungi deciphered by genome and transcriptome analyses.</title>
        <authorList>
            <person name="O'Connell R.J."/>
            <person name="Thon M.R."/>
            <person name="Hacquard S."/>
            <person name="Amyotte S.G."/>
            <person name="Kleemann J."/>
            <person name="Torres M.F."/>
            <person name="Damm U."/>
            <person name="Buiate E.A."/>
            <person name="Epstein L."/>
            <person name="Alkan N."/>
            <person name="Altmueller J."/>
            <person name="Alvarado-Balderrama L."/>
            <person name="Bauser C.A."/>
            <person name="Becker C."/>
            <person name="Birren B.W."/>
            <person name="Chen Z."/>
            <person name="Choi J."/>
            <person name="Crouch J.A."/>
            <person name="Duvick J.P."/>
            <person name="Farman M.A."/>
            <person name="Gan P."/>
            <person name="Heiman D."/>
            <person name="Henrissat B."/>
            <person name="Howard R.J."/>
            <person name="Kabbage M."/>
            <person name="Koch C."/>
            <person name="Kracher B."/>
            <person name="Kubo Y."/>
            <person name="Law A.D."/>
            <person name="Lebrun M.-H."/>
            <person name="Lee Y.-H."/>
            <person name="Miyara I."/>
            <person name="Moore N."/>
            <person name="Neumann U."/>
            <person name="Nordstroem K."/>
            <person name="Panaccione D.G."/>
            <person name="Panstruga R."/>
            <person name="Place M."/>
            <person name="Proctor R.H."/>
            <person name="Prusky D."/>
            <person name="Rech G."/>
            <person name="Reinhardt R."/>
            <person name="Rollins J.A."/>
            <person name="Rounsley S."/>
            <person name="Schardl C.L."/>
            <person name="Schwartz D.C."/>
            <person name="Shenoy N."/>
            <person name="Shirasu K."/>
            <person name="Sikhakolli U.R."/>
            <person name="Stueber K."/>
            <person name="Sukno S.A."/>
            <person name="Sweigard J.A."/>
            <person name="Takano Y."/>
            <person name="Takahara H."/>
            <person name="Trail F."/>
            <person name="van der Does H.C."/>
            <person name="Voll L.M."/>
            <person name="Will I."/>
            <person name="Young S."/>
            <person name="Zeng Q."/>
            <person name="Zhang J."/>
            <person name="Zhou S."/>
            <person name="Dickman M.B."/>
            <person name="Schulze-Lefert P."/>
            <person name="Ver Loren van Themaat E."/>
            <person name="Ma L.-J."/>
            <person name="Vaillancourt L.J."/>
        </authorList>
    </citation>
    <scope>NUCLEOTIDE SEQUENCE [LARGE SCALE GENOMIC DNA]</scope>
    <source>
        <strain evidence="6">M1.001 / M2 / FGSC 10212</strain>
    </source>
</reference>
<dbReference type="OrthoDB" id="4845845at2759"/>
<gene>
    <name evidence="5" type="ORF">GLRG_08640</name>
</gene>
<dbReference type="Gene3D" id="3.40.47.10">
    <property type="match status" value="1"/>
</dbReference>
<dbReference type="InterPro" id="IPR014030">
    <property type="entry name" value="Ketoacyl_synth_N"/>
</dbReference>
<dbReference type="Proteomes" id="UP000008782">
    <property type="component" value="Unassembled WGS sequence"/>
</dbReference>
<name>E3QR73_COLGM</name>
<dbReference type="GO" id="GO:0044550">
    <property type="term" value="P:secondary metabolite biosynthetic process"/>
    <property type="evidence" value="ECO:0007669"/>
    <property type="project" value="TreeGrafter"/>
</dbReference>
<dbReference type="GO" id="GO:0006633">
    <property type="term" value="P:fatty acid biosynthetic process"/>
    <property type="evidence" value="ECO:0007669"/>
    <property type="project" value="InterPro"/>
</dbReference>
<dbReference type="RefSeq" id="XP_008097381.1">
    <property type="nucleotide sequence ID" value="XM_008099190.1"/>
</dbReference>
<keyword evidence="3" id="KW-0808">Transferase</keyword>
<dbReference type="SUPFAM" id="SSF53901">
    <property type="entry name" value="Thiolase-like"/>
    <property type="match status" value="1"/>
</dbReference>
<dbReference type="InterPro" id="IPR016039">
    <property type="entry name" value="Thiolase-like"/>
</dbReference>
<accession>E3QR73</accession>
<protein>
    <submittedName>
        <fullName evidence="5">Beta-ketoacyl synthase domain-containing protein</fullName>
    </submittedName>
</protein>
<dbReference type="GeneID" id="24414005"/>
<dbReference type="PANTHER" id="PTHR43775">
    <property type="entry name" value="FATTY ACID SYNTHASE"/>
    <property type="match status" value="1"/>
</dbReference>
<dbReference type="HOGENOM" id="CLU_000022_16_2_1"/>
<dbReference type="SMART" id="SM00825">
    <property type="entry name" value="PKS_KS"/>
    <property type="match status" value="1"/>
</dbReference>
<evidence type="ECO:0000259" key="4">
    <source>
        <dbReference type="PROSITE" id="PS52004"/>
    </source>
</evidence>
<evidence type="ECO:0000313" key="6">
    <source>
        <dbReference type="Proteomes" id="UP000008782"/>
    </source>
</evidence>
<dbReference type="InterPro" id="IPR018201">
    <property type="entry name" value="Ketoacyl_synth_AS"/>
</dbReference>
<dbReference type="EMBL" id="GG697370">
    <property type="protein sequence ID" value="EFQ33361.1"/>
    <property type="molecule type" value="Genomic_DNA"/>
</dbReference>
<keyword evidence="1" id="KW-0596">Phosphopantetheine</keyword>
<dbReference type="InterPro" id="IPR020841">
    <property type="entry name" value="PKS_Beta-ketoAc_synthase_dom"/>
</dbReference>
<evidence type="ECO:0000256" key="1">
    <source>
        <dbReference type="ARBA" id="ARBA00022450"/>
    </source>
</evidence>
<evidence type="ECO:0000313" key="5">
    <source>
        <dbReference type="EMBL" id="EFQ33361.1"/>
    </source>
</evidence>
<dbReference type="PROSITE" id="PS52004">
    <property type="entry name" value="KS3_2"/>
    <property type="match status" value="1"/>
</dbReference>
<dbReference type="PROSITE" id="PS00606">
    <property type="entry name" value="KS3_1"/>
    <property type="match status" value="1"/>
</dbReference>
<feature type="domain" description="Ketosynthase family 3 (KS3)" evidence="4">
    <location>
        <begin position="20"/>
        <end position="296"/>
    </location>
</feature>
<sequence>MAPSATEVCHGGEPRENSPLEPIAINGMGCRLPGQVDSESSFWQTLVEKRTGQTPKAPESRFDIDAHYHERLDRPGFFNVPGGHFLDGHPENFDPTFFNTTPVKAQWLDSQQRRTLEMCYESLVSAGITLERISGSNTAVFVGSIMADYHTNVEQMSTWNTDFCHNCAATGVDIRIISNRIGHMFNLRGPSFTINTACSSSIYTINDACRALRMRDCDAIITAGFNLIKKDDQHMNTAKLGILSPKFHMPHIRCFCGWLRYGKVEGAGTLFLKRLLDAIGDGDPIGGVIRCSAVNT</sequence>
<dbReference type="GO" id="GO:0004315">
    <property type="term" value="F:3-oxoacyl-[acyl-carrier-protein] synthase activity"/>
    <property type="evidence" value="ECO:0007669"/>
    <property type="project" value="InterPro"/>
</dbReference>
<proteinExistence type="predicted"/>
<dbReference type="eggNOG" id="KOG1202">
    <property type="taxonomic scope" value="Eukaryota"/>
</dbReference>
<dbReference type="CDD" id="cd00833">
    <property type="entry name" value="PKS"/>
    <property type="match status" value="1"/>
</dbReference>
<dbReference type="STRING" id="645133.E3QR73"/>
<dbReference type="Pfam" id="PF00109">
    <property type="entry name" value="ketoacyl-synt"/>
    <property type="match status" value="1"/>
</dbReference>
<evidence type="ECO:0000256" key="3">
    <source>
        <dbReference type="ARBA" id="ARBA00022679"/>
    </source>
</evidence>
<keyword evidence="2" id="KW-0597">Phosphoprotein</keyword>
<dbReference type="VEuPathDB" id="FungiDB:GLRG_08640"/>
<dbReference type="AlphaFoldDB" id="E3QR73"/>
<dbReference type="InterPro" id="IPR050091">
    <property type="entry name" value="PKS_NRPS_Biosynth_Enz"/>
</dbReference>
<dbReference type="GO" id="GO:0004312">
    <property type="term" value="F:fatty acid synthase activity"/>
    <property type="evidence" value="ECO:0007669"/>
    <property type="project" value="TreeGrafter"/>
</dbReference>
<evidence type="ECO:0000256" key="2">
    <source>
        <dbReference type="ARBA" id="ARBA00022553"/>
    </source>
</evidence>